<gene>
    <name evidence="9" type="ORF">GO606_07480</name>
</gene>
<evidence type="ECO:0000256" key="4">
    <source>
        <dbReference type="ARBA" id="ARBA00022827"/>
    </source>
</evidence>
<evidence type="ECO:0000256" key="3">
    <source>
        <dbReference type="ARBA" id="ARBA00022630"/>
    </source>
</evidence>
<dbReference type="EC" id="1.3.8.4" evidence="9"/>
<dbReference type="Pfam" id="PF02770">
    <property type="entry name" value="Acyl-CoA_dh_M"/>
    <property type="match status" value="1"/>
</dbReference>
<keyword evidence="4 5" id="KW-0274">FAD</keyword>
<reference evidence="9" key="1">
    <citation type="submission" date="2019-12" db="EMBL/GenBank/DDBJ databases">
        <title>Comparative genomics gives insights into the taxonomy of the Azoarcus-Aromatoleum group and reveals separate origins of nif in the plant-associated Azoarcus and non-plant-associated Aromatoleum sub-groups.</title>
        <authorList>
            <person name="Lafos M."/>
            <person name="Maluk M."/>
            <person name="Batista M."/>
            <person name="Junghare M."/>
            <person name="Carmona M."/>
            <person name="Faoro H."/>
            <person name="Cruz L.M."/>
            <person name="Battistoni F."/>
            <person name="De Souza E."/>
            <person name="Pedrosa F."/>
            <person name="Chen W.-M."/>
            <person name="Poole P.S."/>
            <person name="Dixon R.A."/>
            <person name="James E.K."/>
        </authorList>
    </citation>
    <scope>NUCLEOTIDE SEQUENCE</scope>
    <source>
        <strain evidence="9">LuFRes1</strain>
    </source>
</reference>
<dbReference type="SUPFAM" id="SSF47203">
    <property type="entry name" value="Acyl-CoA dehydrogenase C-terminal domain-like"/>
    <property type="match status" value="1"/>
</dbReference>
<dbReference type="GO" id="GO:0008470">
    <property type="term" value="F:3-methylbutanoyl-CoA dehydrogenase activity"/>
    <property type="evidence" value="ECO:0007669"/>
    <property type="project" value="UniProtKB-EC"/>
</dbReference>
<dbReference type="SUPFAM" id="SSF56645">
    <property type="entry name" value="Acyl-CoA dehydrogenase NM domain-like"/>
    <property type="match status" value="1"/>
</dbReference>
<dbReference type="InterPro" id="IPR006089">
    <property type="entry name" value="Acyl-CoA_DH_CS"/>
</dbReference>
<keyword evidence="10" id="KW-1185">Reference proteome</keyword>
<dbReference type="InterPro" id="IPR052904">
    <property type="entry name" value="Acyl-CoA_dehydrogenase-like"/>
</dbReference>
<sequence length="543" mass="58969">MWRTHEVFNQVPVLSDCNLFDSDIALREALVREGAAWHTEALRGQGEVLGSADTQRLAELADRHVPELVAYDRCGRRVDDVDFHPAWSRLLAMLYADGVHSSAWFEPRPGAHVARAASFFLHGQAEAGSLCPVTMTFASIPVLRREPALFGALGDKFRSRDYDGRDVPLAGKRSVTIGMGMTEKQGGSDLRANTTRARLLGAGGRDYALVGHKWFFSVPTCDAHLVLAQASAGPSCFFVPRWLPDDSRNAVRIRRLKDKLGNRSNASAEVEFEDAVGTLVGDEGRGIATIMEMAAQTRLDCVLGSAALMRRALVEAIHHARHRSAFGNVLVAQPLMRNVLAELALESEAATMLAMRLAKAAESDDDPLERAWRRIVTPAAKFWICKRAIPFTAECMEVWGGNGYVEDGPMARLYREAPVNSIWEGSGNVMCLDVLRAVAREPDGIEALLRELSEGLAGDAVLVQALGDLANALRAPAEAEWHARRVAMQLVLLVQAGLLLRHAPGNVAAAFIASRFNRPAGQVAGLLATPDAAAALIERAWPG</sequence>
<dbReference type="Gene3D" id="1.20.140.10">
    <property type="entry name" value="Butyryl-CoA Dehydrogenase, subunit A, domain 3"/>
    <property type="match status" value="1"/>
</dbReference>
<dbReference type="NCBIfam" id="NF008594">
    <property type="entry name" value="PRK11561.1"/>
    <property type="match status" value="1"/>
</dbReference>
<comment type="cofactor">
    <cofactor evidence="1 5">
        <name>FAD</name>
        <dbReference type="ChEBI" id="CHEBI:57692"/>
    </cofactor>
</comment>
<dbReference type="Pfam" id="PF00441">
    <property type="entry name" value="Acyl-CoA_dh_1"/>
    <property type="match status" value="1"/>
</dbReference>
<dbReference type="PANTHER" id="PTHR42707:SF3">
    <property type="entry name" value="ACYL-COA DEHYDROGENASE AIDB-RELATED"/>
    <property type="match status" value="1"/>
</dbReference>
<dbReference type="PANTHER" id="PTHR42707">
    <property type="entry name" value="ACYL-COA DEHYDROGENASE"/>
    <property type="match status" value="1"/>
</dbReference>
<dbReference type="EMBL" id="WTVG01000016">
    <property type="protein sequence ID" value="NMG24569.1"/>
    <property type="molecule type" value="Genomic_DNA"/>
</dbReference>
<dbReference type="PROSITE" id="PS00073">
    <property type="entry name" value="ACYL_COA_DH_2"/>
    <property type="match status" value="1"/>
</dbReference>
<evidence type="ECO:0000313" key="10">
    <source>
        <dbReference type="Proteomes" id="UP000615989"/>
    </source>
</evidence>
<comment type="caution">
    <text evidence="9">The sequence shown here is derived from an EMBL/GenBank/DDBJ whole genome shotgun (WGS) entry which is preliminary data.</text>
</comment>
<dbReference type="Pfam" id="PF18158">
    <property type="entry name" value="AidB_N"/>
    <property type="match status" value="1"/>
</dbReference>
<feature type="domain" description="Acyl-CoA oxidase/dehydrogenase middle" evidence="7">
    <location>
        <begin position="179"/>
        <end position="274"/>
    </location>
</feature>
<evidence type="ECO:0000256" key="5">
    <source>
        <dbReference type="RuleBase" id="RU362125"/>
    </source>
</evidence>
<evidence type="ECO:0000259" key="6">
    <source>
        <dbReference type="Pfam" id="PF00441"/>
    </source>
</evidence>
<evidence type="ECO:0000259" key="8">
    <source>
        <dbReference type="Pfam" id="PF18158"/>
    </source>
</evidence>
<dbReference type="Gene3D" id="6.10.250.600">
    <property type="match status" value="1"/>
</dbReference>
<name>A0ABX1PJ54_9RHOO</name>
<protein>
    <submittedName>
        <fullName evidence="9">Isovaleryl-CoA dehydrogenase</fullName>
        <ecNumber evidence="9">1.3.8.4</ecNumber>
    </submittedName>
</protein>
<feature type="domain" description="Adaptive response protein AidB N-terminal" evidence="8">
    <location>
        <begin position="9"/>
        <end position="163"/>
    </location>
</feature>
<dbReference type="Gene3D" id="2.40.110.20">
    <property type="match status" value="1"/>
</dbReference>
<evidence type="ECO:0000256" key="2">
    <source>
        <dbReference type="ARBA" id="ARBA00009347"/>
    </source>
</evidence>
<dbReference type="InterPro" id="IPR009100">
    <property type="entry name" value="AcylCoA_DH/oxidase_NM_dom_sf"/>
</dbReference>
<comment type="similarity">
    <text evidence="2 5">Belongs to the acyl-CoA dehydrogenase family.</text>
</comment>
<evidence type="ECO:0000259" key="7">
    <source>
        <dbReference type="Pfam" id="PF02770"/>
    </source>
</evidence>
<dbReference type="InterPro" id="IPR009075">
    <property type="entry name" value="AcylCo_DH/oxidase_C"/>
</dbReference>
<dbReference type="Proteomes" id="UP000615989">
    <property type="component" value="Unassembled WGS sequence"/>
</dbReference>
<accession>A0ABX1PJ54</accession>
<dbReference type="InterPro" id="IPR036250">
    <property type="entry name" value="AcylCo_DH-like_C"/>
</dbReference>
<organism evidence="9 10">
    <name type="scientific">Aromatoleum anaerobium</name>
    <dbReference type="NCBI Taxonomy" id="182180"/>
    <lineage>
        <taxon>Bacteria</taxon>
        <taxon>Pseudomonadati</taxon>
        <taxon>Pseudomonadota</taxon>
        <taxon>Betaproteobacteria</taxon>
        <taxon>Rhodocyclales</taxon>
        <taxon>Rhodocyclaceae</taxon>
        <taxon>Aromatoleum</taxon>
    </lineage>
</organism>
<evidence type="ECO:0000256" key="1">
    <source>
        <dbReference type="ARBA" id="ARBA00001974"/>
    </source>
</evidence>
<feature type="domain" description="Acyl-CoA dehydrogenase/oxidase C-terminal" evidence="6">
    <location>
        <begin position="284"/>
        <end position="438"/>
    </location>
</feature>
<keyword evidence="3 5" id="KW-0285">Flavoprotein</keyword>
<dbReference type="InterPro" id="IPR041504">
    <property type="entry name" value="AidB_N"/>
</dbReference>
<proteinExistence type="inferred from homology"/>
<keyword evidence="5 9" id="KW-0560">Oxidoreductase</keyword>
<evidence type="ECO:0000313" key="9">
    <source>
        <dbReference type="EMBL" id="NMG24569.1"/>
    </source>
</evidence>
<dbReference type="InterPro" id="IPR006091">
    <property type="entry name" value="Acyl-CoA_Oxase/DH_mid-dom"/>
</dbReference>
<dbReference type="RefSeq" id="WP_169117972.1">
    <property type="nucleotide sequence ID" value="NZ_WTVG02000037.1"/>
</dbReference>